<keyword evidence="6" id="KW-0732">Signal</keyword>
<dbReference type="GO" id="GO:0005615">
    <property type="term" value="C:extracellular space"/>
    <property type="evidence" value="ECO:0007669"/>
    <property type="project" value="TreeGrafter"/>
</dbReference>
<dbReference type="PANTHER" id="PTHR10505">
    <property type="entry name" value="CALCITONIN-RELATED"/>
    <property type="match status" value="1"/>
</dbReference>
<protein>
    <recommendedName>
        <fullName evidence="7">Calcitonin peptide-like domain-containing protein</fullName>
    </recommendedName>
</protein>
<dbReference type="PRINTS" id="PR00817">
    <property type="entry name" value="CALCITONINB"/>
</dbReference>
<feature type="chain" id="PRO_5043799476" description="Calcitonin peptide-like domain-containing protein" evidence="6">
    <location>
        <begin position="31"/>
        <end position="133"/>
    </location>
</feature>
<evidence type="ECO:0000256" key="5">
    <source>
        <dbReference type="PIRSR" id="PIRSR621116-50"/>
    </source>
</evidence>
<dbReference type="Gene3D" id="6.10.250.2190">
    <property type="match status" value="1"/>
</dbReference>
<dbReference type="InterPro" id="IPR001693">
    <property type="entry name" value="Calcitonin_peptide-like"/>
</dbReference>
<dbReference type="InterPro" id="IPR018360">
    <property type="entry name" value="Calcitonin_CS"/>
</dbReference>
<feature type="domain" description="Calcitonin peptide-like" evidence="7">
    <location>
        <begin position="86"/>
        <end position="128"/>
    </location>
</feature>
<evidence type="ECO:0000256" key="2">
    <source>
        <dbReference type="ARBA" id="ARBA00022702"/>
    </source>
</evidence>
<keyword evidence="4 5" id="KW-1015">Disulfide bond</keyword>
<reference evidence="8 9" key="1">
    <citation type="journal article" date="2023" name="bioRxiv">
        <title>Conserved and derived expression patterns and positive selection on dental genes reveal complex evolutionary context of ever-growing rodent molars.</title>
        <authorList>
            <person name="Calamari Z.T."/>
            <person name="Song A."/>
            <person name="Cohen E."/>
            <person name="Akter M."/>
            <person name="Roy R.D."/>
            <person name="Hallikas O."/>
            <person name="Christensen M.M."/>
            <person name="Li P."/>
            <person name="Marangoni P."/>
            <person name="Jernvall J."/>
            <person name="Klein O.D."/>
        </authorList>
    </citation>
    <scope>NUCLEOTIDE SEQUENCE [LARGE SCALE GENOMIC DNA]</scope>
    <source>
        <strain evidence="8">V071</strain>
    </source>
</reference>
<dbReference type="GO" id="GO:0007189">
    <property type="term" value="P:adenylate cyclase-activating G protein-coupled receptor signaling pathway"/>
    <property type="evidence" value="ECO:0007669"/>
    <property type="project" value="TreeGrafter"/>
</dbReference>
<dbReference type="PROSITE" id="PS00258">
    <property type="entry name" value="CALCITONIN"/>
    <property type="match status" value="1"/>
</dbReference>
<evidence type="ECO:0000256" key="6">
    <source>
        <dbReference type="SAM" id="SignalP"/>
    </source>
</evidence>
<proteinExistence type="inferred from homology"/>
<name>A0AAW0K398_MYOGA</name>
<evidence type="ECO:0000256" key="3">
    <source>
        <dbReference type="ARBA" id="ARBA00022815"/>
    </source>
</evidence>
<evidence type="ECO:0000256" key="1">
    <source>
        <dbReference type="ARBA" id="ARBA00009222"/>
    </source>
</evidence>
<dbReference type="EMBL" id="JBBHLL010000007">
    <property type="protein sequence ID" value="KAK7833368.1"/>
    <property type="molecule type" value="Genomic_DNA"/>
</dbReference>
<comment type="similarity">
    <text evidence="1">Belongs to the calcitonin family.</text>
</comment>
<dbReference type="Pfam" id="PF00214">
    <property type="entry name" value="Calc_CGRP_IAPP"/>
    <property type="match status" value="1"/>
</dbReference>
<keyword evidence="9" id="KW-1185">Reference proteome</keyword>
<evidence type="ECO:0000313" key="8">
    <source>
        <dbReference type="EMBL" id="KAK7833368.1"/>
    </source>
</evidence>
<evidence type="ECO:0000259" key="7">
    <source>
        <dbReference type="SMART" id="SM00113"/>
    </source>
</evidence>
<feature type="disulfide bond" evidence="5">
    <location>
        <begin position="89"/>
        <end position="94"/>
    </location>
</feature>
<dbReference type="InterPro" id="IPR021116">
    <property type="entry name" value="Calcitonin/adrenomedullin"/>
</dbReference>
<dbReference type="GO" id="GO:0031716">
    <property type="term" value="F:calcitonin receptor binding"/>
    <property type="evidence" value="ECO:0007669"/>
    <property type="project" value="TreeGrafter"/>
</dbReference>
<dbReference type="PANTHER" id="PTHR10505:SF3">
    <property type="entry name" value="CALCITONIN GENE-RELATED PEPTIDE 2"/>
    <property type="match status" value="1"/>
</dbReference>
<evidence type="ECO:0000256" key="4">
    <source>
        <dbReference type="ARBA" id="ARBA00023157"/>
    </source>
</evidence>
<dbReference type="InterPro" id="IPR021117">
    <property type="entry name" value="Calcitonin-like"/>
</dbReference>
<dbReference type="GO" id="GO:0005179">
    <property type="term" value="F:hormone activity"/>
    <property type="evidence" value="ECO:0007669"/>
    <property type="project" value="UniProtKB-KW"/>
</dbReference>
<dbReference type="GO" id="GO:0051480">
    <property type="term" value="P:regulation of cytosolic calcium ion concentration"/>
    <property type="evidence" value="ECO:0007669"/>
    <property type="project" value="TreeGrafter"/>
</dbReference>
<dbReference type="AlphaFoldDB" id="A0AAW0K398"/>
<dbReference type="InterPro" id="IPR015476">
    <property type="entry name" value="Calcitonin_gene-rel_peptide"/>
</dbReference>
<keyword evidence="2" id="KW-0372">Hormone</keyword>
<organism evidence="8 9">
    <name type="scientific">Myodes glareolus</name>
    <name type="common">Bank vole</name>
    <name type="synonym">Clethrionomys glareolus</name>
    <dbReference type="NCBI Taxonomy" id="447135"/>
    <lineage>
        <taxon>Eukaryota</taxon>
        <taxon>Metazoa</taxon>
        <taxon>Chordata</taxon>
        <taxon>Craniata</taxon>
        <taxon>Vertebrata</taxon>
        <taxon>Euteleostomi</taxon>
        <taxon>Mammalia</taxon>
        <taxon>Eutheria</taxon>
        <taxon>Euarchontoglires</taxon>
        <taxon>Glires</taxon>
        <taxon>Rodentia</taxon>
        <taxon>Myomorpha</taxon>
        <taxon>Muroidea</taxon>
        <taxon>Cricetidae</taxon>
        <taxon>Arvicolinae</taxon>
        <taxon>Myodes</taxon>
    </lineage>
</organism>
<keyword evidence="3" id="KW-0027">Amidation</keyword>
<dbReference type="Proteomes" id="UP001488838">
    <property type="component" value="Unassembled WGS sequence"/>
</dbReference>
<sequence length="133" mass="14306">MGGGVMGFLKFSPFLVVSILLLYQAGSLHAVPFGSTLESSPGMATLSEEEARLLAALVQDYVQMKARELEQEEEQEAEGSSITAQKRSCNTATCVTHRLAGLLSRSGGVVKDNFVPTNVGSEAFGRRRRDLQA</sequence>
<dbReference type="SMART" id="SM00113">
    <property type="entry name" value="CALCITONIN"/>
    <property type="match status" value="1"/>
</dbReference>
<accession>A0AAW0K398</accession>
<gene>
    <name evidence="8" type="ORF">U0070_017367</name>
</gene>
<comment type="caution">
    <text evidence="8">The sequence shown here is derived from an EMBL/GenBank/DDBJ whole genome shotgun (WGS) entry which is preliminary data.</text>
</comment>
<feature type="signal peptide" evidence="6">
    <location>
        <begin position="1"/>
        <end position="30"/>
    </location>
</feature>
<evidence type="ECO:0000313" key="9">
    <source>
        <dbReference type="Proteomes" id="UP001488838"/>
    </source>
</evidence>